<dbReference type="Proteomes" id="UP001061958">
    <property type="component" value="Unassembled WGS sequence"/>
</dbReference>
<dbReference type="SUPFAM" id="SSF52540">
    <property type="entry name" value="P-loop containing nucleoside triphosphate hydrolases"/>
    <property type="match status" value="1"/>
</dbReference>
<evidence type="ECO:0000313" key="1">
    <source>
        <dbReference type="EMBL" id="GJQ11628.1"/>
    </source>
</evidence>
<reference evidence="1" key="2">
    <citation type="submission" date="2022-01" db="EMBL/GenBank/DDBJ databases">
        <authorList>
            <person name="Hirooka S."/>
            <person name="Miyagishima S.Y."/>
        </authorList>
    </citation>
    <scope>NUCLEOTIDE SEQUENCE</scope>
    <source>
        <strain evidence="1">NBRC 102759</strain>
    </source>
</reference>
<dbReference type="AlphaFoldDB" id="A0A9C7PVG8"/>
<protein>
    <recommendedName>
        <fullName evidence="3">Archaeal ATPase</fullName>
    </recommendedName>
</protein>
<name>A0A9C7PVG8_9RHOD</name>
<reference evidence="1" key="1">
    <citation type="journal article" date="2022" name="Proc. Natl. Acad. Sci. U.S.A.">
        <title>Life cycle and functional genomics of the unicellular red alga Galdieria for elucidating algal and plant evolution and industrial use.</title>
        <authorList>
            <person name="Hirooka S."/>
            <person name="Itabashi T."/>
            <person name="Ichinose T.M."/>
            <person name="Onuma R."/>
            <person name="Fujiwara T."/>
            <person name="Yamashita S."/>
            <person name="Jong L.W."/>
            <person name="Tomita R."/>
            <person name="Iwane A.H."/>
            <person name="Miyagishima S.Y."/>
        </authorList>
    </citation>
    <scope>NUCLEOTIDE SEQUENCE</scope>
    <source>
        <strain evidence="1">NBRC 102759</strain>
    </source>
</reference>
<dbReference type="InterPro" id="IPR027417">
    <property type="entry name" value="P-loop_NTPase"/>
</dbReference>
<accession>A0A9C7PVG8</accession>
<dbReference type="OrthoDB" id="10393520at2759"/>
<gene>
    <name evidence="1" type="ORF">GpartN1_g3419.t1</name>
</gene>
<organism evidence="1 2">
    <name type="scientific">Galdieria partita</name>
    <dbReference type="NCBI Taxonomy" id="83374"/>
    <lineage>
        <taxon>Eukaryota</taxon>
        <taxon>Rhodophyta</taxon>
        <taxon>Bangiophyceae</taxon>
        <taxon>Galdieriales</taxon>
        <taxon>Galdieriaceae</taxon>
        <taxon>Galdieria</taxon>
    </lineage>
</organism>
<evidence type="ECO:0008006" key="3">
    <source>
        <dbReference type="Google" id="ProtNLM"/>
    </source>
</evidence>
<evidence type="ECO:0000313" key="2">
    <source>
        <dbReference type="Proteomes" id="UP001061958"/>
    </source>
</evidence>
<comment type="caution">
    <text evidence="1">The sequence shown here is derived from an EMBL/GenBank/DDBJ whole genome shotgun (WGS) entry which is preliminary data.</text>
</comment>
<sequence>MTNHRLLCNLTKPFEGCFESLNMFRVIEPQIDREEDVKAIIETFLSQFTTTEYGGTLLTRPACCFAPHIYGAGKTFLGQQFLAYLNIFAQRERSNEEVFQQLDTCSDASLQSAPQISWKHFAENTLSVVLKLGSSFPDAPYPEFRKALSFNIAWAAAEGNGKTTNETVRFTDVAMEQPTLSAFIGYLLQHFQKQYFFLMIDELSEISALSKHYGELTEMQVEEHDPKYVPFRNFFREIRPFLDTGKVILYLAGRTTEISARLSDARSSKVVLRMLQLNPFNLKNIEDYLNLFIYGGKKLKDWFLCSDDLQDRFVELLKRKTGGIPLILKNTLLALLAKVKTVAYPIINDSNMESLLDSVFRDVERYSATFIVPKRVDSSTLLRYQFVLLNHQLGTIFPNDFAITLCGTKTYLIDLVASFGFYSEFIETEVVGSNSQFKIGCCEFILKAHSGNPFLREVTKLLPLSNFGYISDTSMVKEVFFEFVFMNIFRFRLLTNLYSNSSCIVHSVIPGIFKGSLIEHDNVSYSKESTVPYTLPILKDVSFTFDDYYRKHLQHCGIFIPKDSNSSGPDAYFVLQNGQTRYVVGFQFKFYYESELSRRHVDKEADKVFKGVVKVLNNLPCSPIQLCFQFVVVCTHYDQSVLFPDNESNIVEDINYLTNENVSQSNEAISRSLLRLQLVIVSQSNLEQFLGKENVEASNKIGVASRGEFREEFSEWCKSIFESMSNEYISPVRSLADTNLMEVEDTRGEENVTASSSMSSSFDWNTFLRGYCGFTEAPVIERYARQLNLFTPKSFPYLNDTRLSRYGIADQDIPLIIDGIHEFLEKQDKQ</sequence>
<keyword evidence="2" id="KW-1185">Reference proteome</keyword>
<proteinExistence type="predicted"/>
<dbReference type="EMBL" id="BQMJ01000025">
    <property type="protein sequence ID" value="GJQ11628.1"/>
    <property type="molecule type" value="Genomic_DNA"/>
</dbReference>